<keyword evidence="2" id="KW-0813">Transport</keyword>
<dbReference type="InterPro" id="IPR050490">
    <property type="entry name" value="Bact_solute-bd_prot1"/>
</dbReference>
<evidence type="ECO:0000313" key="11">
    <source>
        <dbReference type="Proteomes" id="UP000029050"/>
    </source>
</evidence>
<evidence type="ECO:0000256" key="6">
    <source>
        <dbReference type="ARBA" id="ARBA00023139"/>
    </source>
</evidence>
<feature type="chain" id="PRO_5038813556" evidence="9">
    <location>
        <begin position="22"/>
        <end position="417"/>
    </location>
</feature>
<sequence length="417" mass="44821">MNKVVKVIGAACCASMLFGLAACSGGGSSAGDVELEFMTGMATGSTQLKAMTKVVDAFEKENPTVKVTLVPGTSSYESDLKVRLAGKNAPDLWNTHGWSRDRYADFLEPLQNRSWAKDMSSVIDTAIRKSDKSFYALPLDVAVTGIIYNTTVLDKAGVDPTAISTWDEFDAACKKIVATGANCIAASGKDNWTVGNIADYTASGMYTEAQLKKLKSGSFDEASYEKAVTPIYQWARNKYFNVDYTSATADDVAKLAATDKVGFVIQPNSFAQSVQSYNADTKLGLMPLPSAVGDPYLVTGEDYAIGASKTGKNKEIALKLIDFMAEPANMKGLSDTTGNAPAISGVEANIGQLKDTYDYWVDEKKTQTYPIFDRVYLPNGMWNTLCTTTDGLLTGQSNPGNAASQMKTSFESLYGQD</sequence>
<keyword evidence="4 9" id="KW-0732">Signal</keyword>
<evidence type="ECO:0000256" key="2">
    <source>
        <dbReference type="ARBA" id="ARBA00022448"/>
    </source>
</evidence>
<comment type="caution">
    <text evidence="10">The sequence shown here is derived from an EMBL/GenBank/DDBJ whole genome shotgun (WGS) entry which is preliminary data.</text>
</comment>
<dbReference type="Gene3D" id="3.40.190.10">
    <property type="entry name" value="Periplasmic binding protein-like II"/>
    <property type="match status" value="2"/>
</dbReference>
<dbReference type="AlphaFoldDB" id="A0A087CEG8"/>
<dbReference type="Proteomes" id="UP000029050">
    <property type="component" value="Unassembled WGS sequence"/>
</dbReference>
<keyword evidence="6" id="KW-0564">Palmitate</keyword>
<organism evidence="10 11">
    <name type="scientific">Bifidobacterium psychraerophilum</name>
    <dbReference type="NCBI Taxonomy" id="218140"/>
    <lineage>
        <taxon>Bacteria</taxon>
        <taxon>Bacillati</taxon>
        <taxon>Actinomycetota</taxon>
        <taxon>Actinomycetes</taxon>
        <taxon>Bifidobacteriales</taxon>
        <taxon>Bifidobacteriaceae</taxon>
        <taxon>Bifidobacterium</taxon>
    </lineage>
</organism>
<proteinExistence type="inferred from homology"/>
<dbReference type="PANTHER" id="PTHR43649">
    <property type="entry name" value="ARABINOSE-BINDING PROTEIN-RELATED"/>
    <property type="match status" value="1"/>
</dbReference>
<name>A0A087CEG8_9BIFI</name>
<dbReference type="GeneID" id="98299184"/>
<dbReference type="InterPro" id="IPR006061">
    <property type="entry name" value="SBP_1_CS"/>
</dbReference>
<evidence type="ECO:0000256" key="1">
    <source>
        <dbReference type="ARBA" id="ARBA00008520"/>
    </source>
</evidence>
<keyword evidence="11" id="KW-1185">Reference proteome</keyword>
<dbReference type="SUPFAM" id="SSF53850">
    <property type="entry name" value="Periplasmic binding protein-like II"/>
    <property type="match status" value="1"/>
</dbReference>
<dbReference type="EMBL" id="JGZI01000010">
    <property type="protein sequence ID" value="KFI81668.1"/>
    <property type="molecule type" value="Genomic_DNA"/>
</dbReference>
<dbReference type="PANTHER" id="PTHR43649:SF33">
    <property type="entry name" value="POLYGALACTURONAN_RHAMNOGALACTURONAN-BINDING PROTEIN YTCQ"/>
    <property type="match status" value="1"/>
</dbReference>
<protein>
    <submittedName>
        <fullName evidence="10">ABC transporter, extracellular substrate binding protein, probably xylobiose porter</fullName>
    </submittedName>
</protein>
<dbReference type="OrthoDB" id="2060074at2"/>
<evidence type="ECO:0000256" key="5">
    <source>
        <dbReference type="ARBA" id="ARBA00023136"/>
    </source>
</evidence>
<accession>A0A087CEG8</accession>
<comment type="similarity">
    <text evidence="1">Belongs to the bacterial solute-binding protein 1 family.</text>
</comment>
<keyword evidence="3" id="KW-1003">Cell membrane</keyword>
<keyword evidence="5" id="KW-0472">Membrane</keyword>
<dbReference type="Pfam" id="PF01547">
    <property type="entry name" value="SBP_bac_1"/>
    <property type="match status" value="1"/>
</dbReference>
<dbReference type="PROSITE" id="PS51257">
    <property type="entry name" value="PROKAR_LIPOPROTEIN"/>
    <property type="match status" value="1"/>
</dbReference>
<evidence type="ECO:0000256" key="3">
    <source>
        <dbReference type="ARBA" id="ARBA00022475"/>
    </source>
</evidence>
<dbReference type="GO" id="GO:0055085">
    <property type="term" value="P:transmembrane transport"/>
    <property type="evidence" value="ECO:0007669"/>
    <property type="project" value="InterPro"/>
</dbReference>
<feature type="region of interest" description="Disordered" evidence="8">
    <location>
        <begin position="397"/>
        <end position="417"/>
    </location>
</feature>
<dbReference type="RefSeq" id="WP_033497116.1">
    <property type="nucleotide sequence ID" value="NZ_JBDNLK010000006.1"/>
</dbReference>
<gene>
    <name evidence="10" type="ORF">BPSY_2080</name>
</gene>
<feature type="compositionally biased region" description="Polar residues" evidence="8">
    <location>
        <begin position="397"/>
        <end position="411"/>
    </location>
</feature>
<feature type="signal peptide" evidence="9">
    <location>
        <begin position="1"/>
        <end position="21"/>
    </location>
</feature>
<evidence type="ECO:0000256" key="4">
    <source>
        <dbReference type="ARBA" id="ARBA00022729"/>
    </source>
</evidence>
<evidence type="ECO:0000313" key="10">
    <source>
        <dbReference type="EMBL" id="KFI81668.1"/>
    </source>
</evidence>
<dbReference type="STRING" id="218140.BPSY_2080"/>
<keyword evidence="7" id="KW-0449">Lipoprotein</keyword>
<dbReference type="PROSITE" id="PS01037">
    <property type="entry name" value="SBP_BACTERIAL_1"/>
    <property type="match status" value="1"/>
</dbReference>
<reference evidence="10 11" key="1">
    <citation type="submission" date="2014-03" db="EMBL/GenBank/DDBJ databases">
        <title>Genomics of Bifidobacteria.</title>
        <authorList>
            <person name="Ventura M."/>
            <person name="Milani C."/>
            <person name="Lugli G.A."/>
        </authorList>
    </citation>
    <scope>NUCLEOTIDE SEQUENCE [LARGE SCALE GENOMIC DNA]</scope>
    <source>
        <strain evidence="10 11">LMG 21775</strain>
    </source>
</reference>
<dbReference type="InterPro" id="IPR006059">
    <property type="entry name" value="SBP"/>
</dbReference>
<evidence type="ECO:0000256" key="8">
    <source>
        <dbReference type="SAM" id="MobiDB-lite"/>
    </source>
</evidence>
<evidence type="ECO:0000256" key="9">
    <source>
        <dbReference type="SAM" id="SignalP"/>
    </source>
</evidence>
<dbReference type="eggNOG" id="COG1653">
    <property type="taxonomic scope" value="Bacteria"/>
</dbReference>
<evidence type="ECO:0000256" key="7">
    <source>
        <dbReference type="ARBA" id="ARBA00023288"/>
    </source>
</evidence>